<dbReference type="EMBL" id="BARS01010156">
    <property type="protein sequence ID" value="GAF90371.1"/>
    <property type="molecule type" value="Genomic_DNA"/>
</dbReference>
<feature type="non-terminal residue" evidence="1">
    <location>
        <position position="1"/>
    </location>
</feature>
<accession>X0TT55</accession>
<comment type="caution">
    <text evidence="1">The sequence shown here is derived from an EMBL/GenBank/DDBJ whole genome shotgun (WGS) entry which is preliminary data.</text>
</comment>
<protein>
    <submittedName>
        <fullName evidence="1">Uncharacterized protein</fullName>
    </submittedName>
</protein>
<proteinExistence type="predicted"/>
<gene>
    <name evidence="1" type="ORF">S01H1_18905</name>
</gene>
<reference evidence="1" key="1">
    <citation type="journal article" date="2014" name="Front. Microbiol.">
        <title>High frequency of phylogenetically diverse reductive dehalogenase-homologous genes in deep subseafloor sedimentary metagenomes.</title>
        <authorList>
            <person name="Kawai M."/>
            <person name="Futagami T."/>
            <person name="Toyoda A."/>
            <person name="Takaki Y."/>
            <person name="Nishi S."/>
            <person name="Hori S."/>
            <person name="Arai W."/>
            <person name="Tsubouchi T."/>
            <person name="Morono Y."/>
            <person name="Uchiyama I."/>
            <person name="Ito T."/>
            <person name="Fujiyama A."/>
            <person name="Inagaki F."/>
            <person name="Takami H."/>
        </authorList>
    </citation>
    <scope>NUCLEOTIDE SEQUENCE</scope>
    <source>
        <strain evidence="1">Expedition CK06-06</strain>
    </source>
</reference>
<organism evidence="1">
    <name type="scientific">marine sediment metagenome</name>
    <dbReference type="NCBI Taxonomy" id="412755"/>
    <lineage>
        <taxon>unclassified sequences</taxon>
        <taxon>metagenomes</taxon>
        <taxon>ecological metagenomes</taxon>
    </lineage>
</organism>
<dbReference type="AlphaFoldDB" id="X0TT55"/>
<sequence length="87" mass="10569">EVYKDAMGETLVKELYKNNNADFLDKEIHLVYRPYIKYQRKDPILVYYPDKKFLDEIDSYQPSLILIVPWLEHELDYWIESNNAIKI</sequence>
<name>X0TT55_9ZZZZ</name>
<evidence type="ECO:0000313" key="1">
    <source>
        <dbReference type="EMBL" id="GAF90371.1"/>
    </source>
</evidence>